<evidence type="ECO:0000313" key="7">
    <source>
        <dbReference type="Proteomes" id="UP000225706"/>
    </source>
</evidence>
<dbReference type="PROSITE" id="PS50292">
    <property type="entry name" value="PEROXIDASE_3"/>
    <property type="match status" value="1"/>
</dbReference>
<sequence length="641" mass="71623">MVTWKMPFSVGNSFTRGVLQSILTKTCEPVPLSVQLNCFRRRYRTFDGSCNNLCNITRGSVLRPFARLLPPAYEDGTNVPRTLGSNNQSLPNARNISTIVFVSSTGNDDNTTPNFTHVTMTWGQFLDHDIALTQENNTVDCGNNSLPCWGHEEGCIGIDILQGNELKDNRSSICIPLRRSAIQDGEQVNLVSAFIDGSHIYGANHKEAELLRDRTANLGLLRVASFPLSSAKSPFLPKAEAQTFCRSHNPTTKPCFLAGDHARVNENPALTAMHTIWAREHNRIASYLHVLNPSWQNERLFQEARKIVIAELQHITYNEWLPVFFNEDLRRRENILLEPKDTFFSDYNSRVNPEITNAFATAALRVGHSLIRDSLGQFGRQFRQRGSIPTKTFFDPSPLYSKSGSGMTGILLGLVTQASQKIDRFFTPAVRENLLMKGSTFDGIVGDLAAINIQRGRDHGLPPYNQFRESCGLGRASSIDDLTNIKTTQRERLRIAYNDNVNDIDLYVGGVSETPLPESIVGGTFSCILTRGFKNLRVGDRFWYERNDSYTGFTTGQLNAIRNATLARVLCDNSDGILKITPNVFRVRSGSNNLTYCYDLGVVNLNEWMEEPGQKESCQYDSVAKDVIPPDVKLSEASTSV</sequence>
<dbReference type="Pfam" id="PF03098">
    <property type="entry name" value="An_peroxidase"/>
    <property type="match status" value="1"/>
</dbReference>
<reference evidence="7" key="1">
    <citation type="journal article" date="2017" name="bioRxiv">
        <title>Comparative analysis of the genomes of Stylophora pistillata and Acropora digitifera provides evidence for extensive differences between species of corals.</title>
        <authorList>
            <person name="Voolstra C.R."/>
            <person name="Li Y."/>
            <person name="Liew Y.J."/>
            <person name="Baumgarten S."/>
            <person name="Zoccola D."/>
            <person name="Flot J.-F."/>
            <person name="Tambutte S."/>
            <person name="Allemand D."/>
            <person name="Aranda M."/>
        </authorList>
    </citation>
    <scope>NUCLEOTIDE SEQUENCE [LARGE SCALE GENOMIC DNA]</scope>
</reference>
<evidence type="ECO:0000256" key="3">
    <source>
        <dbReference type="ARBA" id="ARBA00022729"/>
    </source>
</evidence>
<dbReference type="InterPro" id="IPR019791">
    <property type="entry name" value="Haem_peroxidase_animal"/>
</dbReference>
<dbReference type="SUPFAM" id="SSF48113">
    <property type="entry name" value="Heme-dependent peroxidases"/>
    <property type="match status" value="1"/>
</dbReference>
<dbReference type="CDD" id="cd09823">
    <property type="entry name" value="peroxinectin_like"/>
    <property type="match status" value="1"/>
</dbReference>
<dbReference type="EMBL" id="LSMT01000040">
    <property type="protein sequence ID" value="PFX31144.1"/>
    <property type="molecule type" value="Genomic_DNA"/>
</dbReference>
<comment type="subcellular location">
    <subcellularLocation>
        <location evidence="1">Secreted</location>
    </subcellularLocation>
</comment>
<keyword evidence="2" id="KW-0964">Secreted</keyword>
<dbReference type="PANTHER" id="PTHR11475">
    <property type="entry name" value="OXIDASE/PEROXIDASE"/>
    <property type="match status" value="1"/>
</dbReference>
<keyword evidence="5" id="KW-0408">Iron</keyword>
<evidence type="ECO:0000256" key="4">
    <source>
        <dbReference type="ARBA" id="ARBA00023180"/>
    </source>
</evidence>
<dbReference type="GO" id="GO:0005576">
    <property type="term" value="C:extracellular region"/>
    <property type="evidence" value="ECO:0007669"/>
    <property type="project" value="UniProtKB-SubCell"/>
</dbReference>
<dbReference type="GO" id="GO:0006979">
    <property type="term" value="P:response to oxidative stress"/>
    <property type="evidence" value="ECO:0007669"/>
    <property type="project" value="InterPro"/>
</dbReference>
<dbReference type="GO" id="GO:0004601">
    <property type="term" value="F:peroxidase activity"/>
    <property type="evidence" value="ECO:0007669"/>
    <property type="project" value="InterPro"/>
</dbReference>
<dbReference type="GO" id="GO:0020037">
    <property type="term" value="F:heme binding"/>
    <property type="evidence" value="ECO:0007669"/>
    <property type="project" value="InterPro"/>
</dbReference>
<comment type="caution">
    <text evidence="6">The sequence shown here is derived from an EMBL/GenBank/DDBJ whole genome shotgun (WGS) entry which is preliminary data.</text>
</comment>
<evidence type="ECO:0000256" key="5">
    <source>
        <dbReference type="PIRSR" id="PIRSR619791-2"/>
    </source>
</evidence>
<dbReference type="FunFam" id="1.10.640.10:FF:000003">
    <property type="entry name" value="chorion peroxidase"/>
    <property type="match status" value="1"/>
</dbReference>
<feature type="binding site" description="axial binding residue" evidence="5">
    <location>
        <position position="368"/>
    </location>
    <ligand>
        <name>heme b</name>
        <dbReference type="ChEBI" id="CHEBI:60344"/>
    </ligand>
    <ligandPart>
        <name>Fe</name>
        <dbReference type="ChEBI" id="CHEBI:18248"/>
    </ligandPart>
</feature>
<name>A0A2B4SKD4_STYPI</name>
<protein>
    <submittedName>
        <fullName evidence="6">Peroxidasin</fullName>
    </submittedName>
</protein>
<accession>A0A2B4SKD4</accession>
<evidence type="ECO:0000256" key="2">
    <source>
        <dbReference type="ARBA" id="ARBA00022525"/>
    </source>
</evidence>
<dbReference type="PRINTS" id="PR00457">
    <property type="entry name" value="ANPEROXIDASE"/>
</dbReference>
<evidence type="ECO:0000256" key="1">
    <source>
        <dbReference type="ARBA" id="ARBA00004613"/>
    </source>
</evidence>
<organism evidence="6 7">
    <name type="scientific">Stylophora pistillata</name>
    <name type="common">Smooth cauliflower coral</name>
    <dbReference type="NCBI Taxonomy" id="50429"/>
    <lineage>
        <taxon>Eukaryota</taxon>
        <taxon>Metazoa</taxon>
        <taxon>Cnidaria</taxon>
        <taxon>Anthozoa</taxon>
        <taxon>Hexacorallia</taxon>
        <taxon>Scleractinia</taxon>
        <taxon>Astrocoeniina</taxon>
        <taxon>Pocilloporidae</taxon>
        <taxon>Stylophora</taxon>
    </lineage>
</organism>
<dbReference type="OrthoDB" id="823504at2759"/>
<dbReference type="GO" id="GO:0046872">
    <property type="term" value="F:metal ion binding"/>
    <property type="evidence" value="ECO:0007669"/>
    <property type="project" value="UniProtKB-KW"/>
</dbReference>
<dbReference type="InterPro" id="IPR037120">
    <property type="entry name" value="Haem_peroxidase_sf_animal"/>
</dbReference>
<keyword evidence="5" id="KW-0479">Metal-binding</keyword>
<dbReference type="STRING" id="50429.A0A2B4SKD4"/>
<dbReference type="Gene3D" id="1.10.640.10">
    <property type="entry name" value="Haem peroxidase domain superfamily, animal type"/>
    <property type="match status" value="1"/>
</dbReference>
<keyword evidence="4" id="KW-0325">Glycoprotein</keyword>
<proteinExistence type="predicted"/>
<dbReference type="Proteomes" id="UP000225706">
    <property type="component" value="Unassembled WGS sequence"/>
</dbReference>
<dbReference type="AlphaFoldDB" id="A0A2B4SKD4"/>
<keyword evidence="7" id="KW-1185">Reference proteome</keyword>
<keyword evidence="3" id="KW-0732">Signal</keyword>
<dbReference type="PANTHER" id="PTHR11475:SF4">
    <property type="entry name" value="CHORION PEROXIDASE"/>
    <property type="match status" value="1"/>
</dbReference>
<gene>
    <name evidence="6" type="primary">pxdn</name>
    <name evidence="6" type="ORF">AWC38_SpisGene4047</name>
</gene>
<evidence type="ECO:0000313" key="6">
    <source>
        <dbReference type="EMBL" id="PFX31144.1"/>
    </source>
</evidence>
<dbReference type="InterPro" id="IPR010255">
    <property type="entry name" value="Haem_peroxidase_sf"/>
</dbReference>
<keyword evidence="5" id="KW-0349">Heme</keyword>